<dbReference type="Pfam" id="PF07690">
    <property type="entry name" value="MFS_1"/>
    <property type="match status" value="1"/>
</dbReference>
<protein>
    <recommendedName>
        <fullName evidence="7">Major facilitator superfamily (MFS) profile domain-containing protein</fullName>
    </recommendedName>
</protein>
<keyword evidence="9" id="KW-1185">Reference proteome</keyword>
<feature type="transmembrane region" description="Helical" evidence="6">
    <location>
        <begin position="431"/>
        <end position="452"/>
    </location>
</feature>
<evidence type="ECO:0000313" key="8">
    <source>
        <dbReference type="EMBL" id="PON27785.1"/>
    </source>
</evidence>
<feature type="transmembrane region" description="Helical" evidence="6">
    <location>
        <begin position="464"/>
        <end position="484"/>
    </location>
</feature>
<comment type="subcellular location">
    <subcellularLocation>
        <location evidence="1">Membrane</location>
        <topology evidence="1">Multi-pass membrane protein</topology>
    </subcellularLocation>
</comment>
<keyword evidence="4 6" id="KW-1133">Transmembrane helix</keyword>
<evidence type="ECO:0000256" key="2">
    <source>
        <dbReference type="ARBA" id="ARBA00022448"/>
    </source>
</evidence>
<evidence type="ECO:0000256" key="6">
    <source>
        <dbReference type="SAM" id="Phobius"/>
    </source>
</evidence>
<dbReference type="Gene3D" id="1.20.1250.20">
    <property type="entry name" value="MFS general substrate transporter like domains"/>
    <property type="match status" value="2"/>
</dbReference>
<feature type="transmembrane region" description="Helical" evidence="6">
    <location>
        <begin position="173"/>
        <end position="192"/>
    </location>
</feature>
<feature type="transmembrane region" description="Helical" evidence="6">
    <location>
        <begin position="306"/>
        <end position="327"/>
    </location>
</feature>
<comment type="caution">
    <text evidence="8">The sequence shown here is derived from an EMBL/GenBank/DDBJ whole genome shotgun (WGS) entry which is preliminary data.</text>
</comment>
<evidence type="ECO:0000259" key="7">
    <source>
        <dbReference type="PROSITE" id="PS50850"/>
    </source>
</evidence>
<dbReference type="GeneID" id="29988561"/>
<reference evidence="8 9" key="1">
    <citation type="journal article" date="2016" name="Genome Announc.">
        <title>Draft Whole-Genome Sequence of Trichoderma gamsii T6085, a Promising Biocontrol Agent of Fusarium Head Blight on Wheat.</title>
        <authorList>
            <person name="Baroncelli R."/>
            <person name="Zapparata A."/>
            <person name="Piaggeschi G."/>
            <person name="Sarrocco S."/>
            <person name="Vannacci G."/>
        </authorList>
    </citation>
    <scope>NUCLEOTIDE SEQUENCE [LARGE SCALE GENOMIC DNA]</scope>
    <source>
        <strain evidence="8 9">T6085</strain>
    </source>
</reference>
<dbReference type="InterPro" id="IPR011701">
    <property type="entry name" value="MFS"/>
</dbReference>
<organism evidence="8 9">
    <name type="scientific">Trichoderma gamsii</name>
    <dbReference type="NCBI Taxonomy" id="398673"/>
    <lineage>
        <taxon>Eukaryota</taxon>
        <taxon>Fungi</taxon>
        <taxon>Dikarya</taxon>
        <taxon>Ascomycota</taxon>
        <taxon>Pezizomycotina</taxon>
        <taxon>Sordariomycetes</taxon>
        <taxon>Hypocreomycetidae</taxon>
        <taxon>Hypocreales</taxon>
        <taxon>Hypocreaceae</taxon>
        <taxon>Trichoderma</taxon>
    </lineage>
</organism>
<keyword evidence="5 6" id="KW-0472">Membrane</keyword>
<feature type="transmembrane region" description="Helical" evidence="6">
    <location>
        <begin position="204"/>
        <end position="224"/>
    </location>
</feature>
<dbReference type="SUPFAM" id="SSF103473">
    <property type="entry name" value="MFS general substrate transporter"/>
    <property type="match status" value="1"/>
</dbReference>
<keyword evidence="3 6" id="KW-0812">Transmembrane</keyword>
<sequence length="519" mass="57922">MTTKDSDTNIEVNTPIISHENKIHYAKRGETISQLPVDEAIDGFQADSQGARTLLTAEEEKKLLRRIDWHLMPLCSLIFMFKNLDSDNVSNARIMNQGTHQNIMNQLGMTSDEYNLVTVVYYVPYIIGEAPSNLLLKYFTPSKWQSRIIVTWGICLMLHAAVHNKGGLYATRFFLGLAESGQFAGILLQMVYWYRPDEMSLRLLYFYICGNTSGIFGGLLAFAFDNASGSSGLSGWQWLFLTEGAVTVVFGIAVWFLLPDFPETASWLTDKEKAFIQARLPENAPRANEQNFRLSEIVDSLKDVRLWLFTLIWAIYTIGTNGVRFYQSTVIANLGFTNIATAQILNIPITAASLILIAVSGVFADNGRYPRPLYPIGCLLTIIACYAVLVAYTNNAGVYTATLIGNSCAAAWYPLMWPWRVQTTSRATGSAFSIGFVNSYGQIGGAVGPQIFRSKYAPHYTVPFAVAMALVALCMLVTLLTWWVTRNTERDTRTLKLARKAAEARNETILEDVVDRDLS</sequence>
<keyword evidence="2" id="KW-0813">Transport</keyword>
<dbReference type="PANTHER" id="PTHR43791:SF36">
    <property type="entry name" value="TRANSPORTER, PUTATIVE (AFU_ORTHOLOGUE AFUA_6G08340)-RELATED"/>
    <property type="match status" value="1"/>
</dbReference>
<evidence type="ECO:0000256" key="4">
    <source>
        <dbReference type="ARBA" id="ARBA00022989"/>
    </source>
</evidence>
<name>A0A2P4ZU14_9HYPO</name>
<dbReference type="GO" id="GO:0022857">
    <property type="term" value="F:transmembrane transporter activity"/>
    <property type="evidence" value="ECO:0007669"/>
    <property type="project" value="InterPro"/>
</dbReference>
<evidence type="ECO:0000256" key="5">
    <source>
        <dbReference type="ARBA" id="ARBA00023136"/>
    </source>
</evidence>
<feature type="transmembrane region" description="Helical" evidence="6">
    <location>
        <begin position="373"/>
        <end position="392"/>
    </location>
</feature>
<feature type="transmembrane region" description="Helical" evidence="6">
    <location>
        <begin position="236"/>
        <end position="258"/>
    </location>
</feature>
<feature type="transmembrane region" description="Helical" evidence="6">
    <location>
        <begin position="398"/>
        <end position="419"/>
    </location>
</feature>
<feature type="transmembrane region" description="Helical" evidence="6">
    <location>
        <begin position="144"/>
        <end position="161"/>
    </location>
</feature>
<gene>
    <name evidence="8" type="ORF">TGAM01_v203552</name>
</gene>
<dbReference type="PROSITE" id="PS50850">
    <property type="entry name" value="MFS"/>
    <property type="match status" value="1"/>
</dbReference>
<dbReference type="FunFam" id="1.20.1250.20:FF:000018">
    <property type="entry name" value="MFS transporter permease"/>
    <property type="match status" value="1"/>
</dbReference>
<feature type="domain" description="Major facilitator superfamily (MFS) profile" evidence="7">
    <location>
        <begin position="71"/>
        <end position="489"/>
    </location>
</feature>
<proteinExistence type="predicted"/>
<dbReference type="EMBL" id="JPDN02000009">
    <property type="protein sequence ID" value="PON27785.1"/>
    <property type="molecule type" value="Genomic_DNA"/>
</dbReference>
<dbReference type="InterPro" id="IPR020846">
    <property type="entry name" value="MFS_dom"/>
</dbReference>
<evidence type="ECO:0000256" key="1">
    <source>
        <dbReference type="ARBA" id="ARBA00004141"/>
    </source>
</evidence>
<evidence type="ECO:0000256" key="3">
    <source>
        <dbReference type="ARBA" id="ARBA00022692"/>
    </source>
</evidence>
<dbReference type="PANTHER" id="PTHR43791">
    <property type="entry name" value="PERMEASE-RELATED"/>
    <property type="match status" value="1"/>
</dbReference>
<dbReference type="AlphaFoldDB" id="A0A2P4ZU14"/>
<accession>A0A2P4ZU14</accession>
<dbReference type="RefSeq" id="XP_018658259.1">
    <property type="nucleotide sequence ID" value="XM_018808478.1"/>
</dbReference>
<evidence type="ECO:0000313" key="9">
    <source>
        <dbReference type="Proteomes" id="UP000054821"/>
    </source>
</evidence>
<dbReference type="GO" id="GO:0016020">
    <property type="term" value="C:membrane"/>
    <property type="evidence" value="ECO:0007669"/>
    <property type="project" value="UniProtKB-SubCell"/>
</dbReference>
<dbReference type="Proteomes" id="UP000054821">
    <property type="component" value="Unassembled WGS sequence"/>
</dbReference>
<dbReference type="InterPro" id="IPR036259">
    <property type="entry name" value="MFS_trans_sf"/>
</dbReference>
<feature type="transmembrane region" description="Helical" evidence="6">
    <location>
        <begin position="339"/>
        <end position="364"/>
    </location>
</feature>